<sequence>MTYKRLSSPIYYAPSCPGSLQLCPTLSSMASFVHELHTIRHSFSDQHPPPKKVRQQLYPLDLPFPTTPVHAVPNRELAQRWGATVYVAQCPPQCLLSLHDAILIHIIAGYGTRELGRDMRVRDGGCITAIDAVGSATICLTFGPPEAPRLLLAPIAWVARPTVSLLQCFTRLALSPPSIPSYPPSTSPHRGGQHPPAARPRLPHLRHAPPLDIWLEVAEDPDSAQPISAVRAAAGSEEV</sequence>
<proteinExistence type="predicted"/>
<gene>
    <name evidence="2" type="ORF">EVG20_g11054</name>
</gene>
<dbReference type="OrthoDB" id="10508259at2759"/>
<evidence type="ECO:0000313" key="2">
    <source>
        <dbReference type="EMBL" id="TFY51321.1"/>
    </source>
</evidence>
<name>A0A4Y9XQ41_9AGAM</name>
<organism evidence="2 3">
    <name type="scientific">Dentipellis fragilis</name>
    <dbReference type="NCBI Taxonomy" id="205917"/>
    <lineage>
        <taxon>Eukaryota</taxon>
        <taxon>Fungi</taxon>
        <taxon>Dikarya</taxon>
        <taxon>Basidiomycota</taxon>
        <taxon>Agaricomycotina</taxon>
        <taxon>Agaricomycetes</taxon>
        <taxon>Russulales</taxon>
        <taxon>Hericiaceae</taxon>
        <taxon>Dentipellis</taxon>
    </lineage>
</organism>
<dbReference type="EMBL" id="SEOQ01001550">
    <property type="protein sequence ID" value="TFY51321.1"/>
    <property type="molecule type" value="Genomic_DNA"/>
</dbReference>
<dbReference type="Proteomes" id="UP000298327">
    <property type="component" value="Unassembled WGS sequence"/>
</dbReference>
<dbReference type="AlphaFoldDB" id="A0A4Y9XQ41"/>
<comment type="caution">
    <text evidence="2">The sequence shown here is derived from an EMBL/GenBank/DDBJ whole genome shotgun (WGS) entry which is preliminary data.</text>
</comment>
<feature type="region of interest" description="Disordered" evidence="1">
    <location>
        <begin position="180"/>
        <end position="203"/>
    </location>
</feature>
<evidence type="ECO:0000256" key="1">
    <source>
        <dbReference type="SAM" id="MobiDB-lite"/>
    </source>
</evidence>
<keyword evidence="3" id="KW-1185">Reference proteome</keyword>
<reference evidence="2 3" key="1">
    <citation type="submission" date="2019-02" db="EMBL/GenBank/DDBJ databases">
        <title>Genome sequencing of the rare red list fungi Dentipellis fragilis.</title>
        <authorList>
            <person name="Buettner E."/>
            <person name="Kellner H."/>
        </authorList>
    </citation>
    <scope>NUCLEOTIDE SEQUENCE [LARGE SCALE GENOMIC DNA]</scope>
    <source>
        <strain evidence="2 3">DSM 105465</strain>
    </source>
</reference>
<evidence type="ECO:0000313" key="3">
    <source>
        <dbReference type="Proteomes" id="UP000298327"/>
    </source>
</evidence>
<accession>A0A4Y9XQ41</accession>
<protein>
    <submittedName>
        <fullName evidence="2">Uncharacterized protein</fullName>
    </submittedName>
</protein>